<dbReference type="EMBL" id="QXFM01000141">
    <property type="protein sequence ID" value="RIV80632.1"/>
    <property type="molecule type" value="Genomic_DNA"/>
</dbReference>
<proteinExistence type="predicted"/>
<dbReference type="OrthoDB" id="5187327at2"/>
<keyword evidence="2" id="KW-1185">Reference proteome</keyword>
<accession>A0A3A1NYS6</accession>
<gene>
    <name evidence="1" type="ORF">D2V17_19140</name>
</gene>
<evidence type="ECO:0000313" key="1">
    <source>
        <dbReference type="EMBL" id="RIV80632.1"/>
    </source>
</evidence>
<comment type="caution">
    <text evidence="1">The sequence shown here is derived from an EMBL/GenBank/DDBJ whole genome shotgun (WGS) entry which is preliminary data.</text>
</comment>
<evidence type="ECO:0008006" key="3">
    <source>
        <dbReference type="Google" id="ProtNLM"/>
    </source>
</evidence>
<reference evidence="1 2" key="1">
    <citation type="submission" date="2018-08" db="EMBL/GenBank/DDBJ databases">
        <title>Erythrobacter zhengii sp.nov., a bacterium isolated from deep-sea sediment.</title>
        <authorList>
            <person name="Fang C."/>
            <person name="Wu Y.-H."/>
            <person name="Sun C."/>
            <person name="Wang H."/>
            <person name="Cheng H."/>
            <person name="Meng F.-X."/>
            <person name="Wang C.-S."/>
            <person name="Xu X.-W."/>
        </authorList>
    </citation>
    <scope>NUCLEOTIDE SEQUENCE [LARGE SCALE GENOMIC DNA]</scope>
    <source>
        <strain evidence="1 2">CCTCC AB 2015396</strain>
    </source>
</reference>
<organism evidence="1 2">
    <name type="scientific">Aurantiacibacter xanthus</name>
    <dbReference type="NCBI Taxonomy" id="1784712"/>
    <lineage>
        <taxon>Bacteria</taxon>
        <taxon>Pseudomonadati</taxon>
        <taxon>Pseudomonadota</taxon>
        <taxon>Alphaproteobacteria</taxon>
        <taxon>Sphingomonadales</taxon>
        <taxon>Erythrobacteraceae</taxon>
        <taxon>Aurantiacibacter</taxon>
    </lineage>
</organism>
<evidence type="ECO:0000313" key="2">
    <source>
        <dbReference type="Proteomes" id="UP000265366"/>
    </source>
</evidence>
<name>A0A3A1NYS6_9SPHN</name>
<dbReference type="RefSeq" id="WP_119594748.1">
    <property type="nucleotide sequence ID" value="NZ_QXFM01000141.1"/>
</dbReference>
<protein>
    <recommendedName>
        <fullName evidence="3">SMI1/KNR4 family protein</fullName>
    </recommendedName>
</protein>
<dbReference type="AlphaFoldDB" id="A0A3A1NYS6"/>
<dbReference type="Proteomes" id="UP000265366">
    <property type="component" value="Unassembled WGS sequence"/>
</dbReference>
<sequence>MALTSLLAGIAEADGSAPHKPAADTGAINDLLCTDGRTRIAAPPEFRSFYAFHNGWALRQIQLIWPHPHDIAQQMQRPGIADLLAADLDRRILPVPEASRQNTVLISWDYSPAPYQRAYALFRSAADYSIIDAGSEIIRYSSLAAYLGFWRDVLRA</sequence>